<dbReference type="InterPro" id="IPR013486">
    <property type="entry name" value="SpoIID/LytB"/>
</dbReference>
<organism evidence="3 4">
    <name type="scientific">Paenibacillus pasadenensis</name>
    <dbReference type="NCBI Taxonomy" id="217090"/>
    <lineage>
        <taxon>Bacteria</taxon>
        <taxon>Bacillati</taxon>
        <taxon>Bacillota</taxon>
        <taxon>Bacilli</taxon>
        <taxon>Bacillales</taxon>
        <taxon>Paenibacillaceae</taxon>
        <taxon>Paenibacillus</taxon>
    </lineage>
</organism>
<dbReference type="GO" id="GO:0030288">
    <property type="term" value="C:outer membrane-bounded periplasmic space"/>
    <property type="evidence" value="ECO:0007669"/>
    <property type="project" value="TreeGrafter"/>
</dbReference>
<evidence type="ECO:0000259" key="2">
    <source>
        <dbReference type="Pfam" id="PF08486"/>
    </source>
</evidence>
<dbReference type="PANTHER" id="PTHR30032">
    <property type="entry name" value="N-ACETYLMURAMOYL-L-ALANINE AMIDASE-RELATED"/>
    <property type="match status" value="1"/>
</dbReference>
<protein>
    <submittedName>
        <fullName evidence="3">Sporulation protein SpoIID-like</fullName>
    </submittedName>
</protein>
<dbReference type="Proteomes" id="UP000234789">
    <property type="component" value="Unassembled WGS sequence"/>
</dbReference>
<proteinExistence type="predicted"/>
<reference evidence="3 4" key="1">
    <citation type="submission" date="2017-05" db="EMBL/GenBank/DDBJ databases">
        <title>Functional genome analysis of Paenibacillus pasadenensis strain R16: insights on endophytic life style and antifungal activity.</title>
        <authorList>
            <person name="Passera A."/>
            <person name="Marcolungo L."/>
            <person name="Casati P."/>
            <person name="Brasca M."/>
            <person name="Quaglino F."/>
            <person name="Delledonne M."/>
        </authorList>
    </citation>
    <scope>NUCLEOTIDE SEQUENCE [LARGE SCALE GENOMIC DNA]</scope>
    <source>
        <strain evidence="3 4">R16</strain>
    </source>
</reference>
<feature type="chain" id="PRO_5014717195" evidence="1">
    <location>
        <begin position="31"/>
        <end position="698"/>
    </location>
</feature>
<dbReference type="InterPro" id="IPR051922">
    <property type="entry name" value="Bact_Sporulation_Assoc"/>
</dbReference>
<name>A0A2N5N9A2_9BACL</name>
<dbReference type="Pfam" id="PF08486">
    <property type="entry name" value="SpoIID"/>
    <property type="match status" value="1"/>
</dbReference>
<evidence type="ECO:0000256" key="1">
    <source>
        <dbReference type="SAM" id="SignalP"/>
    </source>
</evidence>
<dbReference type="EMBL" id="NFEZ01000003">
    <property type="protein sequence ID" value="PLT46909.1"/>
    <property type="molecule type" value="Genomic_DNA"/>
</dbReference>
<evidence type="ECO:0000313" key="3">
    <source>
        <dbReference type="EMBL" id="PLT46909.1"/>
    </source>
</evidence>
<sequence length="698" mass="70432">MKRSRAYKAAAWLGPAALAASLCLPSAAMADGEAGRAIRVGIFITVPNKYTLSTPAATLSSAGGLRLAVKKNGETGLLDAVPAGVELRAMAEGYSALLGQSADFSAALAVAKAVKSAGGNPVLEKTSRAGMAAYEVTEGSYATASAASTALAKWMQNATVKTFGGGAGAVRGPLHLETAAYATEAEALAAAGAFGAAGVETFVALRPGGSGTSYSVLVGAAADAAGLDAIRLKLAGVAEAAGLAPASAGAYLIKRQELTVSQKEGSPTPLYQAPSGSFAVIRPAGAEPVKLAERYGRTYRGQVEVGSYNGALAVINELDFEEYLYSVVGGEMPGSWHAEALKAQAVAARSYALAQGSGFGIAEVVDTTLSQAYNGTSAEKATTIQAVDATAGIVLKSGGKPVEAVFSSSSGGRTADPAEVWGNPVPYLASVDSPDDTSEKGLLSWHRVLTPSGKSGFVRSDTVTLSGTNGAAAQTAVVKSADTNVRPIPLVQSGVDAVEKLGAGAKVTVLETVPQSNEMNWIRGPFTSQQLVDAMKGKTTSAVSGPITRLEVGERGPSGRVTKLLVNGKELGVKSPDSLRGALGGLPSTRFWIEPASLSLLGGGGQPGSKEAGAAVQVLGAGGAKASSSGGASLNVIGGDGSIRPVASAASWYIRGTGYGHGLGLSQYGAKGLAEQGYAYDAILKYYYKEIELVKDGS</sequence>
<keyword evidence="4" id="KW-1185">Reference proteome</keyword>
<keyword evidence="1" id="KW-0732">Signal</keyword>
<dbReference type="InterPro" id="IPR013693">
    <property type="entry name" value="SpoIID/LytB_N"/>
</dbReference>
<dbReference type="PANTHER" id="PTHR30032:SF4">
    <property type="entry name" value="AMIDASE ENHANCER"/>
    <property type="match status" value="1"/>
</dbReference>
<dbReference type="RefSeq" id="WP_028597521.1">
    <property type="nucleotide sequence ID" value="NZ_BIMM01000011.1"/>
</dbReference>
<accession>A0A2N5N9A2</accession>
<dbReference type="AlphaFoldDB" id="A0A2N5N9A2"/>
<feature type="domain" description="Sporulation stage II protein D amidase enhancer LytB N-terminal" evidence="2">
    <location>
        <begin position="308"/>
        <end position="395"/>
    </location>
</feature>
<evidence type="ECO:0000313" key="4">
    <source>
        <dbReference type="Proteomes" id="UP000234789"/>
    </source>
</evidence>
<gene>
    <name evidence="3" type="ORF">B8V81_1133</name>
</gene>
<comment type="caution">
    <text evidence="3">The sequence shown here is derived from an EMBL/GenBank/DDBJ whole genome shotgun (WGS) entry which is preliminary data.</text>
</comment>
<feature type="signal peptide" evidence="1">
    <location>
        <begin position="1"/>
        <end position="30"/>
    </location>
</feature>
<dbReference type="OrthoDB" id="9794671at2"/>
<dbReference type="GO" id="GO:0030435">
    <property type="term" value="P:sporulation resulting in formation of a cellular spore"/>
    <property type="evidence" value="ECO:0007669"/>
    <property type="project" value="InterPro"/>
</dbReference>
<dbReference type="NCBIfam" id="TIGR02669">
    <property type="entry name" value="SpoIID_LytB"/>
    <property type="match status" value="1"/>
</dbReference>